<comment type="subunit">
    <text evidence="6">HflC and HflK may interact to form a multimeric complex.</text>
</comment>
<dbReference type="PANTHER" id="PTHR43327">
    <property type="entry name" value="STOMATIN-LIKE PROTEIN 2, MITOCHONDRIAL"/>
    <property type="match status" value="1"/>
</dbReference>
<evidence type="ECO:0000256" key="1">
    <source>
        <dbReference type="ARBA" id="ARBA00004167"/>
    </source>
</evidence>
<evidence type="ECO:0000259" key="8">
    <source>
        <dbReference type="SMART" id="SM00244"/>
    </source>
</evidence>
<sequence>MRDEGDPWGGGENAGPEKSKSNKKFSDPQFDALFVGIRTAFSGFPEGGGKSSLSKIHLFFLIGAALLLYACTGFYTVNTEEKAVELLFGKYSDIQEPGLRYWFPKPFGQVLKVRVEMVSKEEVGGISFKSNPSGNNDGVMLTGDENIVNINFDVQWKVSDAYNYLFNVRDARPGATVKNAAESAMREIIGKSTLAFAIEGEGRAAIAYETKKLLQNILDRYHMGIEVLSIQLKKVDPPEKVISSFRDVQSARADKERSINEAFAYRNEVLPKAKGEAIRIKLDAEAYKSEVVNRAQGDSSKFQAIYKEYINQPLPVRSRMYIEAMEEVLSNMDKVIVTDDMKGLFSYLPLTNGAIGSSGRSAIMEGKS</sequence>
<feature type="domain" description="Band 7" evidence="8">
    <location>
        <begin position="72"/>
        <end position="249"/>
    </location>
</feature>
<dbReference type="SMART" id="SM00244">
    <property type="entry name" value="PHB"/>
    <property type="match status" value="1"/>
</dbReference>
<evidence type="ECO:0000256" key="4">
    <source>
        <dbReference type="ARBA" id="ARBA00022989"/>
    </source>
</evidence>
<keyword evidence="3 6" id="KW-0812">Transmembrane</keyword>
<evidence type="ECO:0000256" key="6">
    <source>
        <dbReference type="RuleBase" id="RU364113"/>
    </source>
</evidence>
<organism evidence="9 10">
    <name type="scientific">Anaplasma phagocytophilum</name>
    <name type="common">Ehrlichia phagocytophila</name>
    <dbReference type="NCBI Taxonomy" id="948"/>
    <lineage>
        <taxon>Bacteria</taxon>
        <taxon>Pseudomonadati</taxon>
        <taxon>Pseudomonadota</taxon>
        <taxon>Alphaproteobacteria</taxon>
        <taxon>Rickettsiales</taxon>
        <taxon>Anaplasmataceae</taxon>
        <taxon>Anaplasma</taxon>
        <taxon>phagocytophilum group</taxon>
    </lineage>
</organism>
<evidence type="ECO:0000313" key="9">
    <source>
        <dbReference type="EMBL" id="CEH11092.1"/>
    </source>
</evidence>
<dbReference type="Pfam" id="PF01145">
    <property type="entry name" value="Band_7"/>
    <property type="match status" value="1"/>
</dbReference>
<keyword evidence="4 6" id="KW-1133">Transmembrane helix</keyword>
<dbReference type="EMBL" id="CCXQ01000066">
    <property type="protein sequence ID" value="CEH11092.1"/>
    <property type="molecule type" value="Genomic_DNA"/>
</dbReference>
<comment type="function">
    <text evidence="6">HflC and HflK could encode or regulate a protease.</text>
</comment>
<dbReference type="GO" id="GO:0016020">
    <property type="term" value="C:membrane"/>
    <property type="evidence" value="ECO:0007669"/>
    <property type="project" value="UniProtKB-SubCell"/>
</dbReference>
<evidence type="ECO:0000313" key="10">
    <source>
        <dbReference type="Proteomes" id="UP000055047"/>
    </source>
</evidence>
<name>A0A098GM11_ANAPH</name>
<evidence type="ECO:0000256" key="7">
    <source>
        <dbReference type="SAM" id="MobiDB-lite"/>
    </source>
</evidence>
<dbReference type="SUPFAM" id="SSF117892">
    <property type="entry name" value="Band 7/SPFH domain"/>
    <property type="match status" value="1"/>
</dbReference>
<evidence type="ECO:0000256" key="3">
    <source>
        <dbReference type="ARBA" id="ARBA00022692"/>
    </source>
</evidence>
<dbReference type="InterPro" id="IPR010201">
    <property type="entry name" value="HflK"/>
</dbReference>
<protein>
    <recommendedName>
        <fullName evidence="6">Protein HflK</fullName>
    </recommendedName>
</protein>
<dbReference type="PANTHER" id="PTHR43327:SF2">
    <property type="entry name" value="MODULATOR OF FTSH PROTEASE HFLK"/>
    <property type="match status" value="1"/>
</dbReference>
<accession>A0A098GM11</accession>
<feature type="transmembrane region" description="Helical" evidence="6">
    <location>
        <begin position="58"/>
        <end position="77"/>
    </location>
</feature>
<dbReference type="Gene3D" id="3.30.479.30">
    <property type="entry name" value="Band 7 domain"/>
    <property type="match status" value="1"/>
</dbReference>
<keyword evidence="5 6" id="KW-0472">Membrane</keyword>
<dbReference type="InterPro" id="IPR036013">
    <property type="entry name" value="Band_7/SPFH_dom_sf"/>
</dbReference>
<proteinExistence type="inferred from homology"/>
<dbReference type="InterPro" id="IPR001107">
    <property type="entry name" value="Band_7"/>
</dbReference>
<dbReference type="InterPro" id="IPR050710">
    <property type="entry name" value="Band7/mec-2_domain"/>
</dbReference>
<evidence type="ECO:0000256" key="5">
    <source>
        <dbReference type="ARBA" id="ARBA00023136"/>
    </source>
</evidence>
<comment type="subcellular location">
    <subcellularLocation>
        <location evidence="1">Membrane</location>
        <topology evidence="1">Single-pass membrane protein</topology>
    </subcellularLocation>
</comment>
<gene>
    <name evidence="9" type="primary">hflK</name>
    <name evidence="9" type="ORF">ANAPHAGO_00881</name>
</gene>
<dbReference type="Proteomes" id="UP000055047">
    <property type="component" value="Unassembled WGS sequence"/>
</dbReference>
<dbReference type="AlphaFoldDB" id="A0A098GM11"/>
<dbReference type="NCBIfam" id="TIGR01933">
    <property type="entry name" value="hflK"/>
    <property type="match status" value="1"/>
</dbReference>
<dbReference type="RefSeq" id="WP_060757753.1">
    <property type="nucleotide sequence ID" value="NZ_CCXQ01000066.1"/>
</dbReference>
<evidence type="ECO:0000256" key="2">
    <source>
        <dbReference type="ARBA" id="ARBA00006971"/>
    </source>
</evidence>
<comment type="similarity">
    <text evidence="2 6">Belongs to the band 7/mec-2 family. HflK subfamily.</text>
</comment>
<feature type="region of interest" description="Disordered" evidence="7">
    <location>
        <begin position="1"/>
        <end position="25"/>
    </location>
</feature>
<reference evidence="9 10" key="1">
    <citation type="submission" date="2014-09" db="EMBL/GenBank/DDBJ databases">
        <authorList>
            <person name="Loux Valentin"/>
            <person name="Dugat Thibaut"/>
        </authorList>
    </citation>
    <scope>NUCLEOTIDE SEQUENCE [LARGE SCALE GENOMIC DNA]</scope>
    <source>
        <strain evidence="9 10">BOV-10_179</strain>
    </source>
</reference>
<feature type="compositionally biased region" description="Basic and acidic residues" evidence="7">
    <location>
        <begin position="15"/>
        <end position="25"/>
    </location>
</feature>
<dbReference type="CDD" id="cd03404">
    <property type="entry name" value="SPFH_HflK"/>
    <property type="match status" value="1"/>
</dbReference>